<organism evidence="12 13">
    <name type="scientific">Sciurus carolinensis</name>
    <name type="common">Eastern gray squirrel</name>
    <dbReference type="NCBI Taxonomy" id="30640"/>
    <lineage>
        <taxon>Eukaryota</taxon>
        <taxon>Metazoa</taxon>
        <taxon>Chordata</taxon>
        <taxon>Craniata</taxon>
        <taxon>Vertebrata</taxon>
        <taxon>Euteleostomi</taxon>
        <taxon>Mammalia</taxon>
        <taxon>Eutheria</taxon>
        <taxon>Euarchontoglires</taxon>
        <taxon>Glires</taxon>
        <taxon>Rodentia</taxon>
        <taxon>Sciuromorpha</taxon>
        <taxon>Sciuridae</taxon>
        <taxon>Sciurinae</taxon>
        <taxon>Sciurini</taxon>
        <taxon>Sciurus</taxon>
    </lineage>
</organism>
<dbReference type="PRINTS" id="PR01535">
    <property type="entry name" value="VOMERONASL2R"/>
</dbReference>
<evidence type="ECO:0000256" key="4">
    <source>
        <dbReference type="ARBA" id="ARBA00022989"/>
    </source>
</evidence>
<proteinExistence type="predicted"/>
<evidence type="ECO:0000256" key="10">
    <source>
        <dbReference type="SAM" id="Phobius"/>
    </source>
</evidence>
<keyword evidence="9" id="KW-0807">Transducer</keyword>
<keyword evidence="3 10" id="KW-0812">Transmembrane</keyword>
<dbReference type="GO" id="GO:0004930">
    <property type="term" value="F:G protein-coupled receptor activity"/>
    <property type="evidence" value="ECO:0007669"/>
    <property type="project" value="UniProtKB-KW"/>
</dbReference>
<feature type="transmembrane region" description="Helical" evidence="10">
    <location>
        <begin position="202"/>
        <end position="222"/>
    </location>
</feature>
<dbReference type="PANTHER" id="PTHR24061:SF545">
    <property type="entry name" value="VOMERONASAL 2, RECEPTOR 118-RELATED"/>
    <property type="match status" value="1"/>
</dbReference>
<comment type="caution">
    <text evidence="12">The sequence shown here is derived from an EMBL/GenBank/DDBJ whole genome shotgun (WGS) entry which is preliminary data.</text>
</comment>
<feature type="transmembrane region" description="Helical" evidence="10">
    <location>
        <begin position="228"/>
        <end position="250"/>
    </location>
</feature>
<evidence type="ECO:0000256" key="5">
    <source>
        <dbReference type="ARBA" id="ARBA00023040"/>
    </source>
</evidence>
<reference evidence="12" key="1">
    <citation type="submission" date="2020-03" db="EMBL/GenBank/DDBJ databases">
        <title>Studies in the Genomics of Life Span.</title>
        <authorList>
            <person name="Glass D."/>
        </authorList>
    </citation>
    <scope>NUCLEOTIDE SEQUENCE</scope>
    <source>
        <strain evidence="12">SUZIE</strain>
        <tissue evidence="12">Muscle</tissue>
    </source>
</reference>
<evidence type="ECO:0000256" key="9">
    <source>
        <dbReference type="ARBA" id="ARBA00023224"/>
    </source>
</evidence>
<feature type="transmembrane region" description="Helical" evidence="10">
    <location>
        <begin position="12"/>
        <end position="36"/>
    </location>
</feature>
<keyword evidence="4 10" id="KW-1133">Transmembrane helix</keyword>
<comment type="subcellular location">
    <subcellularLocation>
        <location evidence="1">Cell membrane</location>
        <topology evidence="1">Multi-pass membrane protein</topology>
    </subcellularLocation>
</comment>
<dbReference type="InterPro" id="IPR017978">
    <property type="entry name" value="GPCR_3_C"/>
</dbReference>
<evidence type="ECO:0000259" key="11">
    <source>
        <dbReference type="PROSITE" id="PS50259"/>
    </source>
</evidence>
<feature type="transmembrane region" description="Helical" evidence="10">
    <location>
        <begin position="48"/>
        <end position="69"/>
    </location>
</feature>
<evidence type="ECO:0000256" key="7">
    <source>
        <dbReference type="ARBA" id="ARBA00023170"/>
    </source>
</evidence>
<feature type="domain" description="G-protein coupled receptors family 3 profile" evidence="11">
    <location>
        <begin position="11"/>
        <end position="272"/>
    </location>
</feature>
<gene>
    <name evidence="12" type="ORF">SUZIE_181740</name>
</gene>
<evidence type="ECO:0000256" key="1">
    <source>
        <dbReference type="ARBA" id="ARBA00004651"/>
    </source>
</evidence>
<evidence type="ECO:0000313" key="12">
    <source>
        <dbReference type="EMBL" id="MBZ3885197.1"/>
    </source>
</evidence>
<keyword evidence="6 10" id="KW-0472">Membrane</keyword>
<dbReference type="AlphaFoldDB" id="A0AA41T684"/>
<dbReference type="PRINTS" id="PR00248">
    <property type="entry name" value="GPCRMGR"/>
</dbReference>
<dbReference type="Pfam" id="PF00003">
    <property type="entry name" value="7tm_3"/>
    <property type="match status" value="1"/>
</dbReference>
<keyword evidence="8" id="KW-0325">Glycoprotein</keyword>
<evidence type="ECO:0000256" key="2">
    <source>
        <dbReference type="ARBA" id="ARBA00022475"/>
    </source>
</evidence>
<dbReference type="Proteomes" id="UP001166674">
    <property type="component" value="Unassembled WGS sequence"/>
</dbReference>
<keyword evidence="2" id="KW-1003">Cell membrane</keyword>
<dbReference type="InterPro" id="IPR000337">
    <property type="entry name" value="GPCR_3"/>
</dbReference>
<feature type="transmembrane region" description="Helical" evidence="10">
    <location>
        <begin position="81"/>
        <end position="105"/>
    </location>
</feature>
<protein>
    <submittedName>
        <fullName evidence="12">Vomeronasal type-2 receptor 116</fullName>
    </submittedName>
</protein>
<dbReference type="PROSITE" id="PS50259">
    <property type="entry name" value="G_PROTEIN_RECEP_F3_4"/>
    <property type="match status" value="1"/>
</dbReference>
<keyword evidence="13" id="KW-1185">Reference proteome</keyword>
<evidence type="ECO:0000256" key="8">
    <source>
        <dbReference type="ARBA" id="ARBA00023180"/>
    </source>
</evidence>
<feature type="transmembrane region" description="Helical" evidence="10">
    <location>
        <begin position="117"/>
        <end position="142"/>
    </location>
</feature>
<evidence type="ECO:0000256" key="6">
    <source>
        <dbReference type="ARBA" id="ARBA00023136"/>
    </source>
</evidence>
<evidence type="ECO:0000256" key="3">
    <source>
        <dbReference type="ARBA" id="ARBA00022692"/>
    </source>
</evidence>
<dbReference type="InterPro" id="IPR004073">
    <property type="entry name" value="GPCR_3_vmron_rcpt_2"/>
</dbReference>
<keyword evidence="5" id="KW-0297">G-protein coupled receptor</keyword>
<dbReference type="PANTHER" id="PTHR24061">
    <property type="entry name" value="CALCIUM-SENSING RECEPTOR-RELATED"/>
    <property type="match status" value="1"/>
</dbReference>
<feature type="transmembrane region" description="Helical" evidence="10">
    <location>
        <begin position="170"/>
        <end position="190"/>
    </location>
</feature>
<dbReference type="EMBL" id="JAATJV010398704">
    <property type="protein sequence ID" value="MBZ3885197.1"/>
    <property type="molecule type" value="Genomic_DNA"/>
</dbReference>
<evidence type="ECO:0000313" key="13">
    <source>
        <dbReference type="Proteomes" id="UP001166674"/>
    </source>
</evidence>
<sequence>MVTFLAYQDPLGMALACTALCLSVLTAAVLGVFLRHQHTPIVKANNRTLSYILLISLTFCFLCSLLFIGRPNTATCTLQPIAFGLVFTVAVSTVLAKTVTVILVFKVTAPGRRMRQLLVSGAPNFIIPSCSLIHLTLCGVWLGTSPPFVDSDAHSEHGHIIIICNKGSVTAFYCGLGSLALGTFTVAFLARNLPDTFNEAKFLTFSMLLFCSVWLTFLPVPHSTKGKVMVTVEVFFILASSAGLLACIFAPRCYIILISPEENCLKDLKGRRSSLRNRHSDR</sequence>
<dbReference type="GO" id="GO:0005886">
    <property type="term" value="C:plasma membrane"/>
    <property type="evidence" value="ECO:0007669"/>
    <property type="project" value="UniProtKB-SubCell"/>
</dbReference>
<name>A0AA41T684_SCICA</name>
<dbReference type="CDD" id="cd15283">
    <property type="entry name" value="7tmC_V2R_pheromone"/>
    <property type="match status" value="1"/>
</dbReference>
<keyword evidence="7 12" id="KW-0675">Receptor</keyword>
<accession>A0AA41T684</accession>
<dbReference type="InterPro" id="IPR000068">
    <property type="entry name" value="GPCR_3_Ca_sens_rcpt-rel"/>
</dbReference>